<dbReference type="GO" id="GO:0043754">
    <property type="term" value="F:dihydrolipoamide branched chain acyltransferase activity"/>
    <property type="evidence" value="ECO:0007669"/>
    <property type="project" value="UniProtKB-EC"/>
</dbReference>
<evidence type="ECO:0000256" key="11">
    <source>
        <dbReference type="SAM" id="MobiDB-lite"/>
    </source>
</evidence>
<feature type="compositionally biased region" description="Polar residues" evidence="11">
    <location>
        <begin position="207"/>
        <end position="216"/>
    </location>
</feature>
<dbReference type="SUPFAM" id="SSF51230">
    <property type="entry name" value="Single hybrid motif"/>
    <property type="match status" value="1"/>
</dbReference>
<dbReference type="AlphaFoldDB" id="A0AAW2YR42"/>
<dbReference type="GO" id="GO:0005829">
    <property type="term" value="C:cytosol"/>
    <property type="evidence" value="ECO:0007669"/>
    <property type="project" value="UniProtKB-ARBA"/>
</dbReference>
<evidence type="ECO:0000256" key="3">
    <source>
        <dbReference type="ARBA" id="ARBA00007317"/>
    </source>
</evidence>
<dbReference type="PROSITE" id="PS00189">
    <property type="entry name" value="LIPOYL"/>
    <property type="match status" value="1"/>
</dbReference>
<evidence type="ECO:0000259" key="12">
    <source>
        <dbReference type="PROSITE" id="PS50968"/>
    </source>
</evidence>
<dbReference type="InterPro" id="IPR036625">
    <property type="entry name" value="E3-bd_dom_sf"/>
</dbReference>
<dbReference type="SUPFAM" id="SSF47005">
    <property type="entry name" value="Peripheral subunit-binding domain of 2-oxo acid dehydrogenase complex"/>
    <property type="match status" value="1"/>
</dbReference>
<feature type="compositionally biased region" description="Polar residues" evidence="11">
    <location>
        <begin position="114"/>
        <end position="130"/>
    </location>
</feature>
<keyword evidence="6" id="KW-0809">Transit peptide</keyword>
<feature type="domain" description="Lipoyl-binding" evidence="12">
    <location>
        <begin position="27"/>
        <end position="102"/>
    </location>
</feature>
<comment type="subcellular location">
    <subcellularLocation>
        <location evidence="2">Mitochondrion matrix</location>
    </subcellularLocation>
</comment>
<dbReference type="Gene3D" id="4.10.320.10">
    <property type="entry name" value="E3-binding domain"/>
    <property type="match status" value="1"/>
</dbReference>
<sequence>MLLRFPRNLLIRSSTRTFHNNVPLNKLTPFILADIGEGIKEVEIIQWYIKEGDTINQFDRVAEVQSDKANVEISSRYDGVVKKLHYKNGDVARVGKALIDIETDDSVQDESAPHSPNQESKPEPTTSSQSHDQDVSAMEESLEKILTTPAVRRIAREHKIDLRKVTPTGPRGRLLKEDLLNYVKHAGNVPKQEVKEIKKQIQEASAGESTDATLPPSSNTSSRSSSSSSLTRDEPVRGLKRTMIKTMNASNQIPQFGVHEEVNVDKLILMRNEFKAIAQKRGVEKLTFMPFFIKALSMGPSKSIQS</sequence>
<dbReference type="CDD" id="cd06849">
    <property type="entry name" value="lipoyl_domain"/>
    <property type="match status" value="1"/>
</dbReference>
<keyword evidence="7" id="KW-0496">Mitochondrion</keyword>
<dbReference type="InterPro" id="IPR011053">
    <property type="entry name" value="Single_hybrid_motif"/>
</dbReference>
<dbReference type="FunFam" id="4.10.320.10:FF:000002">
    <property type="entry name" value="Dihydrolipoamide acetyltransferase component of pyruvate dehydrogenase complex"/>
    <property type="match status" value="1"/>
</dbReference>
<dbReference type="Pfam" id="PF00198">
    <property type="entry name" value="2-oxoacid_dh"/>
    <property type="match status" value="1"/>
</dbReference>
<gene>
    <name evidence="14" type="ORF">AKO1_010960</name>
</gene>
<dbReference type="Gene3D" id="2.40.50.100">
    <property type="match status" value="1"/>
</dbReference>
<evidence type="ECO:0000256" key="9">
    <source>
        <dbReference type="ARBA" id="ARBA00051775"/>
    </source>
</evidence>
<accession>A0AAW2YR42</accession>
<dbReference type="Pfam" id="PF00364">
    <property type="entry name" value="Biotin_lipoyl"/>
    <property type="match status" value="1"/>
</dbReference>
<dbReference type="PANTHER" id="PTHR43178:SF5">
    <property type="entry name" value="LIPOAMIDE ACYLTRANSFERASE COMPONENT OF BRANCHED-CHAIN ALPHA-KETO ACID DEHYDROGENASE COMPLEX, MITOCHONDRIAL"/>
    <property type="match status" value="1"/>
</dbReference>
<feature type="compositionally biased region" description="Low complexity" evidence="11">
    <location>
        <begin position="217"/>
        <end position="229"/>
    </location>
</feature>
<comment type="similarity">
    <text evidence="3 10">Belongs to the 2-oxoacid dehydrogenase family.</text>
</comment>
<evidence type="ECO:0000256" key="5">
    <source>
        <dbReference type="ARBA" id="ARBA00022823"/>
    </source>
</evidence>
<dbReference type="InterPro" id="IPR001078">
    <property type="entry name" value="2-oxoacid_DH_actylTfrase"/>
</dbReference>
<dbReference type="InterPro" id="IPR003016">
    <property type="entry name" value="2-oxoA_DH_lipoyl-BS"/>
</dbReference>
<dbReference type="PANTHER" id="PTHR43178">
    <property type="entry name" value="DIHYDROLIPOAMIDE ACETYLTRANSFERASE COMPONENT OF PYRUVATE DEHYDROGENASE COMPLEX"/>
    <property type="match status" value="1"/>
</dbReference>
<proteinExistence type="inferred from homology"/>
<evidence type="ECO:0000313" key="14">
    <source>
        <dbReference type="EMBL" id="KAL0479660.1"/>
    </source>
</evidence>
<evidence type="ECO:0000256" key="1">
    <source>
        <dbReference type="ARBA" id="ARBA00001938"/>
    </source>
</evidence>
<dbReference type="PROSITE" id="PS51826">
    <property type="entry name" value="PSBD"/>
    <property type="match status" value="1"/>
</dbReference>
<dbReference type="SUPFAM" id="SSF52777">
    <property type="entry name" value="CoA-dependent acyltransferases"/>
    <property type="match status" value="1"/>
</dbReference>
<evidence type="ECO:0000256" key="4">
    <source>
        <dbReference type="ARBA" id="ARBA00022679"/>
    </source>
</evidence>
<dbReference type="FunFam" id="2.40.50.100:FF:000013">
    <property type="entry name" value="Dihydrolipoamide acetyltransferase component of pyruvate dehydrogenase complex"/>
    <property type="match status" value="1"/>
</dbReference>
<evidence type="ECO:0000256" key="10">
    <source>
        <dbReference type="RuleBase" id="RU003423"/>
    </source>
</evidence>
<dbReference type="GO" id="GO:0005759">
    <property type="term" value="C:mitochondrial matrix"/>
    <property type="evidence" value="ECO:0007669"/>
    <property type="project" value="UniProtKB-SubCell"/>
</dbReference>
<keyword evidence="5 10" id="KW-0450">Lipoyl</keyword>
<dbReference type="EC" id="2.3.1.-" evidence="10"/>
<feature type="domain" description="Peripheral subunit-binding (PSBD)" evidence="13">
    <location>
        <begin position="146"/>
        <end position="183"/>
    </location>
</feature>
<reference evidence="14 15" key="1">
    <citation type="submission" date="2024-03" db="EMBL/GenBank/DDBJ databases">
        <title>The Acrasis kona genome and developmental transcriptomes reveal deep origins of eukaryotic multicellular pathways.</title>
        <authorList>
            <person name="Sheikh S."/>
            <person name="Fu C.-J."/>
            <person name="Brown M.W."/>
            <person name="Baldauf S.L."/>
        </authorList>
    </citation>
    <scope>NUCLEOTIDE SEQUENCE [LARGE SCALE GENOMIC DNA]</scope>
    <source>
        <strain evidence="14 15">ATCC MYA-3509</strain>
    </source>
</reference>
<dbReference type="GO" id="GO:0016407">
    <property type="term" value="F:acetyltransferase activity"/>
    <property type="evidence" value="ECO:0007669"/>
    <property type="project" value="TreeGrafter"/>
</dbReference>
<dbReference type="EMBL" id="JAOPGA020000585">
    <property type="protein sequence ID" value="KAL0479660.1"/>
    <property type="molecule type" value="Genomic_DNA"/>
</dbReference>
<comment type="catalytic activity">
    <reaction evidence="9">
        <text>N(6)-[(R)-dihydrolipoyl]-L-lysyl-[protein] + 2-methylpropanoyl-CoA = N(6)-[(R)-S(8)-2-methylpropanoyldihydrolipoyl]-L-lysyl-[protein] + CoA</text>
        <dbReference type="Rhea" id="RHEA:18865"/>
        <dbReference type="Rhea" id="RHEA-COMP:10475"/>
        <dbReference type="Rhea" id="RHEA-COMP:10497"/>
        <dbReference type="ChEBI" id="CHEBI:57287"/>
        <dbReference type="ChEBI" id="CHEBI:57338"/>
        <dbReference type="ChEBI" id="CHEBI:83100"/>
        <dbReference type="ChEBI" id="CHEBI:83142"/>
        <dbReference type="EC" id="2.3.1.168"/>
    </reaction>
    <physiologicalReaction direction="left-to-right" evidence="9">
        <dbReference type="Rhea" id="RHEA:18866"/>
    </physiologicalReaction>
</comment>
<comment type="cofactor">
    <cofactor evidence="1 10">
        <name>(R)-lipoate</name>
        <dbReference type="ChEBI" id="CHEBI:83088"/>
    </cofactor>
</comment>
<name>A0AAW2YR42_9EUKA</name>
<keyword evidence="4 10" id="KW-0808">Transferase</keyword>
<evidence type="ECO:0000256" key="7">
    <source>
        <dbReference type="ARBA" id="ARBA00023128"/>
    </source>
</evidence>
<dbReference type="InterPro" id="IPR000089">
    <property type="entry name" value="Biotin_lipoyl"/>
</dbReference>
<dbReference type="Gene3D" id="3.30.559.10">
    <property type="entry name" value="Chloramphenicol acetyltransferase-like domain"/>
    <property type="match status" value="1"/>
</dbReference>
<dbReference type="InterPro" id="IPR050743">
    <property type="entry name" value="2-oxoacid_DH_E2_comp"/>
</dbReference>
<dbReference type="PROSITE" id="PS50968">
    <property type="entry name" value="BIOTINYL_LIPOYL"/>
    <property type="match status" value="1"/>
</dbReference>
<feature type="region of interest" description="Disordered" evidence="11">
    <location>
        <begin position="105"/>
        <end position="139"/>
    </location>
</feature>
<evidence type="ECO:0000256" key="6">
    <source>
        <dbReference type="ARBA" id="ARBA00022946"/>
    </source>
</evidence>
<evidence type="ECO:0000313" key="15">
    <source>
        <dbReference type="Proteomes" id="UP001431209"/>
    </source>
</evidence>
<keyword evidence="8 10" id="KW-0012">Acyltransferase</keyword>
<dbReference type="GO" id="GO:0031405">
    <property type="term" value="F:lipoic acid binding"/>
    <property type="evidence" value="ECO:0007669"/>
    <property type="project" value="TreeGrafter"/>
</dbReference>
<evidence type="ECO:0000259" key="13">
    <source>
        <dbReference type="PROSITE" id="PS51826"/>
    </source>
</evidence>
<dbReference type="Pfam" id="PF02817">
    <property type="entry name" value="E3_binding"/>
    <property type="match status" value="1"/>
</dbReference>
<protein>
    <recommendedName>
        <fullName evidence="10">Dihydrolipoamide acetyltransferase component of pyruvate dehydrogenase complex</fullName>
        <ecNumber evidence="10">2.3.1.-</ecNumber>
    </recommendedName>
</protein>
<evidence type="ECO:0000256" key="2">
    <source>
        <dbReference type="ARBA" id="ARBA00004305"/>
    </source>
</evidence>
<feature type="region of interest" description="Disordered" evidence="11">
    <location>
        <begin position="199"/>
        <end position="237"/>
    </location>
</feature>
<evidence type="ECO:0000256" key="8">
    <source>
        <dbReference type="ARBA" id="ARBA00023315"/>
    </source>
</evidence>
<organism evidence="14 15">
    <name type="scientific">Acrasis kona</name>
    <dbReference type="NCBI Taxonomy" id="1008807"/>
    <lineage>
        <taxon>Eukaryota</taxon>
        <taxon>Discoba</taxon>
        <taxon>Heterolobosea</taxon>
        <taxon>Tetramitia</taxon>
        <taxon>Eutetramitia</taxon>
        <taxon>Acrasidae</taxon>
        <taxon>Acrasis</taxon>
    </lineage>
</organism>
<dbReference type="InterPro" id="IPR023213">
    <property type="entry name" value="CAT-like_dom_sf"/>
</dbReference>
<comment type="caution">
    <text evidence="14">The sequence shown here is derived from an EMBL/GenBank/DDBJ whole genome shotgun (WGS) entry which is preliminary data.</text>
</comment>
<dbReference type="Proteomes" id="UP001431209">
    <property type="component" value="Unassembled WGS sequence"/>
</dbReference>
<keyword evidence="15" id="KW-1185">Reference proteome</keyword>
<dbReference type="InterPro" id="IPR004167">
    <property type="entry name" value="PSBD"/>
</dbReference>